<evidence type="ECO:0000313" key="3">
    <source>
        <dbReference type="Proteomes" id="UP000624404"/>
    </source>
</evidence>
<comment type="caution">
    <text evidence="2">The sequence shown here is derived from an EMBL/GenBank/DDBJ whole genome shotgun (WGS) entry which is preliminary data.</text>
</comment>
<feature type="compositionally biased region" description="Acidic residues" evidence="1">
    <location>
        <begin position="72"/>
        <end position="82"/>
    </location>
</feature>
<sequence>MGNTSSHQPLSSSTTTPTPTSQTSSSNSSNKSPKHFHIHSNPFSQHFYTADRRASSIDEHDSEHGALLRDDGDIEGEEEDDGTYLLRRGSLESRDEWLARKRIIASRVRGGSESGSDGRVKMWKGCSAGDDGKGQF</sequence>
<dbReference type="EMBL" id="CAJHIA010000004">
    <property type="protein sequence ID" value="CAD6441366.1"/>
    <property type="molecule type" value="Genomic_DNA"/>
</dbReference>
<dbReference type="AlphaFoldDB" id="A0A8H2VNC5"/>
<reference evidence="2" key="1">
    <citation type="submission" date="2020-10" db="EMBL/GenBank/DDBJ databases">
        <authorList>
            <person name="Kusch S."/>
        </authorList>
    </citation>
    <scope>NUCLEOTIDE SEQUENCE</scope>
    <source>
        <strain evidence="2">SwB9</strain>
    </source>
</reference>
<dbReference type="OrthoDB" id="3556695at2759"/>
<keyword evidence="3" id="KW-1185">Reference proteome</keyword>
<feature type="compositionally biased region" description="Basic and acidic residues" evidence="1">
    <location>
        <begin position="49"/>
        <end position="71"/>
    </location>
</feature>
<protein>
    <submittedName>
        <fullName evidence="2">5080c189-67d9-4346-8326-afc7daa73ebe-CDS</fullName>
    </submittedName>
</protein>
<evidence type="ECO:0000313" key="2">
    <source>
        <dbReference type="EMBL" id="CAD6441366.1"/>
    </source>
</evidence>
<organism evidence="2 3">
    <name type="scientific">Sclerotinia trifoliorum</name>
    <dbReference type="NCBI Taxonomy" id="28548"/>
    <lineage>
        <taxon>Eukaryota</taxon>
        <taxon>Fungi</taxon>
        <taxon>Dikarya</taxon>
        <taxon>Ascomycota</taxon>
        <taxon>Pezizomycotina</taxon>
        <taxon>Leotiomycetes</taxon>
        <taxon>Helotiales</taxon>
        <taxon>Sclerotiniaceae</taxon>
        <taxon>Sclerotinia</taxon>
    </lineage>
</organism>
<proteinExistence type="predicted"/>
<gene>
    <name evidence="2" type="ORF">SCLTRI_LOCUS1154</name>
</gene>
<feature type="region of interest" description="Disordered" evidence="1">
    <location>
        <begin position="108"/>
        <end position="136"/>
    </location>
</feature>
<evidence type="ECO:0000256" key="1">
    <source>
        <dbReference type="SAM" id="MobiDB-lite"/>
    </source>
</evidence>
<name>A0A8H2VNC5_9HELO</name>
<feature type="compositionally biased region" description="Low complexity" evidence="1">
    <location>
        <begin position="1"/>
        <end position="31"/>
    </location>
</feature>
<dbReference type="Proteomes" id="UP000624404">
    <property type="component" value="Unassembled WGS sequence"/>
</dbReference>
<accession>A0A8H2VNC5</accession>
<feature type="region of interest" description="Disordered" evidence="1">
    <location>
        <begin position="1"/>
        <end position="82"/>
    </location>
</feature>